<sequence>PNRLAPVDVFVSSVDPLKEPPIITANTVLSILAADYPVDKLCAYVSDDGASMLLFDSLAETAEFARRRVPFCKKHNVEPRAPDSSLMPFSPPTPSRNFVYTKPEPYAILIVYFSAYTLISFFKKRENPSNSIFLSCFRVLKIDRSEPSDLNLSEDPVVYSSQEIKNLLQRIAEGNRATGGLNFVTKVYGIAGCIKFLESYYLILVTKRRQIGCVCGHAIYSIDESQLVPIPHVSIQTDVSHSKTELW</sequence>
<keyword evidence="2" id="KW-0926">Vacuole</keyword>
<evidence type="ECO:0000256" key="2">
    <source>
        <dbReference type="ARBA" id="ARBA00022554"/>
    </source>
</evidence>
<keyword evidence="14" id="KW-1185">Reference proteome</keyword>
<reference evidence="13 14" key="1">
    <citation type="journal article" date="2020" name="bioRxiv">
        <title>Sequence and annotation of 42 cannabis genomes reveals extensive copy number variation in cannabinoid synthesis and pathogen resistance genes.</title>
        <authorList>
            <person name="Mckernan K.J."/>
            <person name="Helbert Y."/>
            <person name="Kane L.T."/>
            <person name="Ebling H."/>
            <person name="Zhang L."/>
            <person name="Liu B."/>
            <person name="Eaton Z."/>
            <person name="Mclaughlin S."/>
            <person name="Kingan S."/>
            <person name="Baybayan P."/>
            <person name="Concepcion G."/>
            <person name="Jordan M."/>
            <person name="Riva A."/>
            <person name="Barbazuk W."/>
            <person name="Harkins T."/>
        </authorList>
    </citation>
    <scope>NUCLEOTIDE SEQUENCE [LARGE SCALE GENOMIC DNA]</scope>
    <source>
        <strain evidence="14">cv. Jamaican Lion 4</strain>
        <tissue evidence="13">Leaf</tissue>
    </source>
</reference>
<feature type="binding site" evidence="11">
    <location>
        <position position="48"/>
    </location>
    <ligand>
        <name>UDP-alpha-D-glucose</name>
        <dbReference type="ChEBI" id="CHEBI:58885"/>
    </ligand>
</feature>
<evidence type="ECO:0000313" key="13">
    <source>
        <dbReference type="EMBL" id="KAF4346270.1"/>
    </source>
</evidence>
<comment type="subunit">
    <text evidence="10">Component of the PI(3,5)P2 regulatory complex at least composed of ATG18, SAC/FIG4, FAB1 and VAC14.</text>
</comment>
<comment type="catalytic activity">
    <reaction evidence="9">
        <text>a 1,2-diacyl-sn-glycero-3-phospho-(1D-myo-inositol-3,5-bisphosphate) + H2O = a 1,2-diacyl-sn-glycero-3-phospho-(1D-myo-inositol-3-phosphate) + phosphate</text>
        <dbReference type="Rhea" id="RHEA:32955"/>
        <dbReference type="ChEBI" id="CHEBI:15377"/>
        <dbReference type="ChEBI" id="CHEBI:43474"/>
        <dbReference type="ChEBI" id="CHEBI:57923"/>
        <dbReference type="ChEBI" id="CHEBI:58088"/>
    </reaction>
</comment>
<feature type="binding site" evidence="11">
    <location>
        <position position="18"/>
    </location>
    <ligand>
        <name>UDP-alpha-D-glucose</name>
        <dbReference type="ChEBI" id="CHEBI:58885"/>
    </ligand>
</feature>
<dbReference type="InterPro" id="IPR005150">
    <property type="entry name" value="Cellulose_synth"/>
</dbReference>
<evidence type="ECO:0000256" key="1">
    <source>
        <dbReference type="ARBA" id="ARBA00004148"/>
    </source>
</evidence>
<dbReference type="InterPro" id="IPR043573">
    <property type="entry name" value="Fig4-like"/>
</dbReference>
<dbReference type="InterPro" id="IPR002013">
    <property type="entry name" value="SAC_dom"/>
</dbReference>
<evidence type="ECO:0000256" key="7">
    <source>
        <dbReference type="ARBA" id="ARBA00022989"/>
    </source>
</evidence>
<evidence type="ECO:0000256" key="4">
    <source>
        <dbReference type="ARBA" id="ARBA00022679"/>
    </source>
</evidence>
<proteinExistence type="predicted"/>
<dbReference type="PANTHER" id="PTHR45738:SF5">
    <property type="entry name" value="POLYPHOSPHOINOSITIDE PHOSPHATASE"/>
    <property type="match status" value="1"/>
</dbReference>
<keyword evidence="4" id="KW-0808">Transferase</keyword>
<feature type="binding site" evidence="11">
    <location>
        <position position="12"/>
    </location>
    <ligand>
        <name>UDP-alpha-D-glucose</name>
        <dbReference type="ChEBI" id="CHEBI:58885"/>
    </ligand>
</feature>
<dbReference type="EMBL" id="JAATIQ010001086">
    <property type="protein sequence ID" value="KAF4346270.1"/>
    <property type="molecule type" value="Genomic_DNA"/>
</dbReference>
<feature type="binding site" evidence="11">
    <location>
        <position position="19"/>
    </location>
    <ligand>
        <name>UDP-alpha-D-glucose</name>
        <dbReference type="ChEBI" id="CHEBI:58885"/>
    </ligand>
</feature>
<keyword evidence="5" id="KW-0812">Transmembrane</keyword>
<keyword evidence="7" id="KW-1133">Transmembrane helix</keyword>
<evidence type="ECO:0000256" key="8">
    <source>
        <dbReference type="ARBA" id="ARBA00023136"/>
    </source>
</evidence>
<evidence type="ECO:0000313" key="14">
    <source>
        <dbReference type="Proteomes" id="UP000583929"/>
    </source>
</evidence>
<dbReference type="GO" id="GO:0005774">
    <property type="term" value="C:vacuolar membrane"/>
    <property type="evidence" value="ECO:0007669"/>
    <property type="project" value="UniProtKB-SubCell"/>
</dbReference>
<dbReference type="Pfam" id="PF02383">
    <property type="entry name" value="Syja_N"/>
    <property type="match status" value="1"/>
</dbReference>
<evidence type="ECO:0000256" key="3">
    <source>
        <dbReference type="ARBA" id="ARBA00022676"/>
    </source>
</evidence>
<dbReference type="GO" id="GO:0046856">
    <property type="term" value="P:phosphatidylinositol dephosphorylation"/>
    <property type="evidence" value="ECO:0007669"/>
    <property type="project" value="InterPro"/>
</dbReference>
<name>A0A7J6DKD1_CANSA</name>
<keyword evidence="3" id="KW-0328">Glycosyltransferase</keyword>
<dbReference type="Proteomes" id="UP000583929">
    <property type="component" value="Unassembled WGS sequence"/>
</dbReference>
<dbReference type="AlphaFoldDB" id="A0A7J6DKD1"/>
<comment type="subcellular location">
    <subcellularLocation>
        <location evidence="1">Vacuole membrane</location>
        <topology evidence="1">Peripheral membrane protein</topology>
    </subcellularLocation>
</comment>
<evidence type="ECO:0000256" key="5">
    <source>
        <dbReference type="ARBA" id="ARBA00022692"/>
    </source>
</evidence>
<feature type="domain" description="SAC" evidence="12">
    <location>
        <begin position="188"/>
        <end position="235"/>
    </location>
</feature>
<feature type="non-terminal residue" evidence="13">
    <location>
        <position position="1"/>
    </location>
</feature>
<evidence type="ECO:0000256" key="9">
    <source>
        <dbReference type="ARBA" id="ARBA00023337"/>
    </source>
</evidence>
<evidence type="ECO:0000259" key="12">
    <source>
        <dbReference type="Pfam" id="PF02383"/>
    </source>
</evidence>
<keyword evidence="6" id="KW-0378">Hydrolase</keyword>
<dbReference type="PANTHER" id="PTHR45738">
    <property type="entry name" value="POLYPHOSPHOINOSITIDE PHOSPHATASE"/>
    <property type="match status" value="1"/>
</dbReference>
<dbReference type="Pfam" id="PF03552">
    <property type="entry name" value="Cellulose_synt"/>
    <property type="match status" value="1"/>
</dbReference>
<dbReference type="GO" id="GO:0030244">
    <property type="term" value="P:cellulose biosynthetic process"/>
    <property type="evidence" value="ECO:0007669"/>
    <property type="project" value="InterPro"/>
</dbReference>
<keyword evidence="8" id="KW-0472">Membrane</keyword>
<comment type="caution">
    <text evidence="13">The sequence shown here is derived from an EMBL/GenBank/DDBJ whole genome shotgun (WGS) entry which is preliminary data.</text>
</comment>
<accession>A0A7J6DKD1</accession>
<organism evidence="13 14">
    <name type="scientific">Cannabis sativa</name>
    <name type="common">Hemp</name>
    <name type="synonym">Marijuana</name>
    <dbReference type="NCBI Taxonomy" id="3483"/>
    <lineage>
        <taxon>Eukaryota</taxon>
        <taxon>Viridiplantae</taxon>
        <taxon>Streptophyta</taxon>
        <taxon>Embryophyta</taxon>
        <taxon>Tracheophyta</taxon>
        <taxon>Spermatophyta</taxon>
        <taxon>Magnoliopsida</taxon>
        <taxon>eudicotyledons</taxon>
        <taxon>Gunneridae</taxon>
        <taxon>Pentapetalae</taxon>
        <taxon>rosids</taxon>
        <taxon>fabids</taxon>
        <taxon>Rosales</taxon>
        <taxon>Cannabaceae</taxon>
        <taxon>Cannabis</taxon>
    </lineage>
</organism>
<dbReference type="GO" id="GO:0016760">
    <property type="term" value="F:cellulose synthase (UDP-forming) activity"/>
    <property type="evidence" value="ECO:0007669"/>
    <property type="project" value="InterPro"/>
</dbReference>
<evidence type="ECO:0000256" key="6">
    <source>
        <dbReference type="ARBA" id="ARBA00022801"/>
    </source>
</evidence>
<evidence type="ECO:0000256" key="10">
    <source>
        <dbReference type="ARBA" id="ARBA00023464"/>
    </source>
</evidence>
<dbReference type="GO" id="GO:0043813">
    <property type="term" value="F:phosphatidylinositol-3,5-bisphosphate 5-phosphatase activity"/>
    <property type="evidence" value="ECO:0007669"/>
    <property type="project" value="InterPro"/>
</dbReference>
<evidence type="ECO:0000256" key="11">
    <source>
        <dbReference type="PIRSR" id="PIRSR605150-2"/>
    </source>
</evidence>
<protein>
    <recommendedName>
        <fullName evidence="12">SAC domain-containing protein</fullName>
    </recommendedName>
</protein>
<gene>
    <name evidence="13" type="ORF">G4B88_014955</name>
</gene>